<name>A0A9P3LZP7_9FUNG</name>
<feature type="compositionally biased region" description="Low complexity" evidence="3">
    <location>
        <begin position="1167"/>
        <end position="1182"/>
    </location>
</feature>
<accession>A0A9P3LZP7</accession>
<evidence type="ECO:0000313" key="4">
    <source>
        <dbReference type="EMBL" id="GJJ76494.1"/>
    </source>
</evidence>
<dbReference type="Gene3D" id="3.80.10.10">
    <property type="entry name" value="Ribonuclease Inhibitor"/>
    <property type="match status" value="1"/>
</dbReference>
<protein>
    <recommendedName>
        <fullName evidence="6">RAM signaling network component</fullName>
    </recommendedName>
</protein>
<dbReference type="InterPro" id="IPR019487">
    <property type="entry name" value="RAM_signalling_pathway_SOG2"/>
</dbReference>
<gene>
    <name evidence="4" type="ORF">EMPS_08853</name>
</gene>
<feature type="compositionally biased region" description="Low complexity" evidence="3">
    <location>
        <begin position="1249"/>
        <end position="1282"/>
    </location>
</feature>
<dbReference type="PANTHER" id="PTHR24366">
    <property type="entry name" value="IG(IMMUNOGLOBULIN) AND LRR(LEUCINE RICH REPEAT) DOMAINS"/>
    <property type="match status" value="1"/>
</dbReference>
<dbReference type="Proteomes" id="UP000827284">
    <property type="component" value="Unassembled WGS sequence"/>
</dbReference>
<sequence>MSHDDGGGTGADADTVADAASLTTTPGGPGTSVAATPAQRPPTTNGSSSGSTHGLMDLIRERQGAGSAQILDLSHANLDTFPSEVEFLRDVLEKLTMSHNSIRTLPLQLNMFTSLRYLNVRANSIRIFPAVLCQLSSLEILDMSRNKITRFPENFGNLMNLRVLSISKNRIETIPAYVGEMSQLQFLKIEQNPITFPPSEIVEFSGQDMDGWLNNLKSFLSSNRASNFDAIPSRLQSEEATQSSTLGQNGISRQGALRSNSSENLVIPLTHRQSRSEPGLRLSIPSSSAGVPPSTLSPDVVQKLGRTNSQQGKHTDDHYRFISHSRGVSGDSTSSFGSNSSNDCEKYSDAYFQRLASLPSPPQALPRDRLRLVDAARGILFALSQIFKAVKQVVGCSSDEKFTIMFNRLLQSASSAMTQLIQALDRFDSSSQMNVPDQLICSEVLRCCESNVVAFRKLVHVVQTQIRAISLAADARVVRNLVLMLHGALSEIRMAWDSLVPLLQGSPDMNLEVVESKSQLQLQHVQQTVTTTAKQSQPQQHQMYSSSNHSTHHHQQPHPFQLSPTMTATATWHPIHIPQRSQNMSRASNHSAQSNNNNLHLEEDEDSQLLLTVEHAIEAAKRLIQCLTETCMTRVENPSSPQLRPTHRPRSLSTSPPRAGSTGSGSGGSDSGSSIKNTGTDLQARNLSLSPPQHSGDGSAATTVPSSSTTTTSNGEAKTGGESLVRLPLFSSASDTVPYSNGMCLSLPIEEATLLTTTTTTTTTITETTTMTTSSAVNSPAGQGEDRQRQESSRHGSSHSKGSSKASSFDPALPSIPQDKVQESAPATANIVSPPFQPVMTTRSASVSAVLPSHRLHQNHHHHAASSLPSHGFLGGPLPHHSLQHHQGSFSHGLGSVSGAPAPQLWREMKDCLLQMTEIVKRLDLDLTMIRTDDPQHQHHVHTAQGHPHHPYQALSSQQQQQPSQQHQATHPHQHQQLQQAQLQQHGLSMDEASVMLRRRFGLGISDFVKSVVVISTLVKELSFNSSSSAPNSAMLRAQSIGSGAAAAVAAAVALANSSSSALSSSPSRNISHGGMPITQFSRRGGSGSGAEISGMMASSAPSSHGSLDQHLLLQQSPSPRPVGSMTLRSSSSVNSLSSTLGGVSTSPEKMSSLLGHPSQHPRYQNSGQGSSQRQGSLVSSMPGGGLGSSSGLTAGSTQSTPEIFSRLVSTNVSNLTKITKELTMRMHRSSFREFIMAPPPPLPPSQPPQQQQQQQQQQFQQQQLHQQLQQQQQQQQQQHQQFQQQQQLFQQQLYQQQQLQHQQLQQQGPIPLS</sequence>
<dbReference type="InterPro" id="IPR003591">
    <property type="entry name" value="Leu-rich_rpt_typical-subtyp"/>
</dbReference>
<feature type="region of interest" description="Disordered" evidence="3">
    <location>
        <begin position="765"/>
        <end position="817"/>
    </location>
</feature>
<feature type="compositionally biased region" description="Polar residues" evidence="3">
    <location>
        <begin position="1100"/>
        <end position="1118"/>
    </location>
</feature>
<feature type="compositionally biased region" description="Low complexity" evidence="3">
    <location>
        <begin position="799"/>
        <end position="808"/>
    </location>
</feature>
<feature type="compositionally biased region" description="Low complexity" evidence="3">
    <location>
        <begin position="951"/>
        <end position="985"/>
    </location>
</feature>
<evidence type="ECO:0000256" key="2">
    <source>
        <dbReference type="ARBA" id="ARBA00022737"/>
    </source>
</evidence>
<organism evidence="4 5">
    <name type="scientific">Entomortierella parvispora</name>
    <dbReference type="NCBI Taxonomy" id="205924"/>
    <lineage>
        <taxon>Eukaryota</taxon>
        <taxon>Fungi</taxon>
        <taxon>Fungi incertae sedis</taxon>
        <taxon>Mucoromycota</taxon>
        <taxon>Mortierellomycotina</taxon>
        <taxon>Mortierellomycetes</taxon>
        <taxon>Mortierellales</taxon>
        <taxon>Mortierellaceae</taxon>
        <taxon>Entomortierella</taxon>
    </lineage>
</organism>
<proteinExistence type="predicted"/>
<feature type="region of interest" description="Disordered" evidence="3">
    <location>
        <begin position="935"/>
        <end position="985"/>
    </location>
</feature>
<feature type="region of interest" description="Disordered" evidence="3">
    <location>
        <begin position="857"/>
        <end position="896"/>
    </location>
</feature>
<feature type="compositionally biased region" description="Low complexity" evidence="3">
    <location>
        <begin position="1190"/>
        <end position="1199"/>
    </location>
</feature>
<dbReference type="PROSITE" id="PS51450">
    <property type="entry name" value="LRR"/>
    <property type="match status" value="1"/>
</dbReference>
<evidence type="ECO:0008006" key="6">
    <source>
        <dbReference type="Google" id="ProtNLM"/>
    </source>
</evidence>
<feature type="compositionally biased region" description="Basic residues" evidence="3">
    <location>
        <begin position="938"/>
        <end position="950"/>
    </location>
</feature>
<feature type="region of interest" description="Disordered" evidence="3">
    <location>
        <begin position="525"/>
        <end position="562"/>
    </location>
</feature>
<feature type="region of interest" description="Disordered" evidence="3">
    <location>
        <begin position="1061"/>
        <end position="1199"/>
    </location>
</feature>
<reference evidence="4" key="1">
    <citation type="submission" date="2021-11" db="EMBL/GenBank/DDBJ databases">
        <authorList>
            <person name="Herlambang A."/>
            <person name="Guo Y."/>
            <person name="Takashima Y."/>
            <person name="Nishizawa T."/>
        </authorList>
    </citation>
    <scope>NUCLEOTIDE SEQUENCE</scope>
    <source>
        <strain evidence="4">E1425</strain>
    </source>
</reference>
<feature type="region of interest" description="Disordered" evidence="3">
    <location>
        <begin position="239"/>
        <end position="297"/>
    </location>
</feature>
<feature type="compositionally biased region" description="Basic and acidic residues" evidence="3">
    <location>
        <begin position="784"/>
        <end position="794"/>
    </location>
</feature>
<comment type="caution">
    <text evidence="4">The sequence shown here is derived from an EMBL/GenBank/DDBJ whole genome shotgun (WGS) entry which is preliminary data.</text>
</comment>
<dbReference type="InterPro" id="IPR001611">
    <property type="entry name" value="Leu-rich_rpt"/>
</dbReference>
<feature type="compositionally biased region" description="Polar residues" evidence="3">
    <location>
        <begin position="284"/>
        <end position="297"/>
    </location>
</feature>
<feature type="compositionally biased region" description="Low complexity" evidence="3">
    <location>
        <begin position="1061"/>
        <end position="1072"/>
    </location>
</feature>
<feature type="region of interest" description="Disordered" evidence="3">
    <location>
        <begin position="20"/>
        <end position="54"/>
    </location>
</feature>
<keyword evidence="1" id="KW-0433">Leucine-rich repeat</keyword>
<feature type="compositionally biased region" description="Polar residues" evidence="3">
    <location>
        <begin position="239"/>
        <end position="264"/>
    </location>
</feature>
<dbReference type="OrthoDB" id="1394818at2759"/>
<dbReference type="Pfam" id="PF00560">
    <property type="entry name" value="LRR_1"/>
    <property type="match status" value="1"/>
</dbReference>
<reference evidence="4" key="2">
    <citation type="journal article" date="2022" name="Microbiol. Resour. Announc.">
        <title>Whole-Genome Sequence of Entomortierella parvispora E1425, a Mucoromycotan Fungus Associated with Burkholderiaceae-Related Endosymbiotic Bacteria.</title>
        <authorList>
            <person name="Herlambang A."/>
            <person name="Guo Y."/>
            <person name="Takashima Y."/>
            <person name="Narisawa K."/>
            <person name="Ohta H."/>
            <person name="Nishizawa T."/>
        </authorList>
    </citation>
    <scope>NUCLEOTIDE SEQUENCE</scope>
    <source>
        <strain evidence="4">E1425</strain>
    </source>
</reference>
<feature type="compositionally biased region" description="Low complexity" evidence="3">
    <location>
        <begin position="699"/>
        <end position="713"/>
    </location>
</feature>
<feature type="compositionally biased region" description="Low complexity" evidence="3">
    <location>
        <begin position="525"/>
        <end position="537"/>
    </location>
</feature>
<evidence type="ECO:0000256" key="1">
    <source>
        <dbReference type="ARBA" id="ARBA00022614"/>
    </source>
</evidence>
<dbReference type="PANTHER" id="PTHR24366:SF96">
    <property type="entry name" value="LEUCINE RICH REPEAT CONTAINING 53"/>
    <property type="match status" value="1"/>
</dbReference>
<feature type="compositionally biased region" description="Pro residues" evidence="3">
    <location>
        <begin position="1238"/>
        <end position="1248"/>
    </location>
</feature>
<dbReference type="InterPro" id="IPR032675">
    <property type="entry name" value="LRR_dom_sf"/>
</dbReference>
<dbReference type="Pfam" id="PF10428">
    <property type="entry name" value="SOG2"/>
    <property type="match status" value="1"/>
</dbReference>
<dbReference type="SUPFAM" id="SSF52075">
    <property type="entry name" value="Outer arm dynein light chain 1"/>
    <property type="match status" value="1"/>
</dbReference>
<feature type="region of interest" description="Disordered" evidence="3">
    <location>
        <begin position="636"/>
        <end position="720"/>
    </location>
</feature>
<dbReference type="EMBL" id="BQFW01000012">
    <property type="protein sequence ID" value="GJJ76494.1"/>
    <property type="molecule type" value="Genomic_DNA"/>
</dbReference>
<dbReference type="SMART" id="SM00369">
    <property type="entry name" value="LRR_TYP"/>
    <property type="match status" value="3"/>
</dbReference>
<feature type="compositionally biased region" description="Low complexity" evidence="3">
    <location>
        <begin position="1130"/>
        <end position="1147"/>
    </location>
</feature>
<evidence type="ECO:0000313" key="5">
    <source>
        <dbReference type="Proteomes" id="UP000827284"/>
    </source>
</evidence>
<feature type="compositionally biased region" description="Polar residues" evidence="3">
    <location>
        <begin position="675"/>
        <end position="693"/>
    </location>
</feature>
<keyword evidence="5" id="KW-1185">Reference proteome</keyword>
<keyword evidence="2" id="KW-0677">Repeat</keyword>
<evidence type="ECO:0000256" key="3">
    <source>
        <dbReference type="SAM" id="MobiDB-lite"/>
    </source>
</evidence>
<feature type="region of interest" description="Disordered" evidence="3">
    <location>
        <begin position="1235"/>
        <end position="1282"/>
    </location>
</feature>